<dbReference type="KEGG" id="dhy:DESAM_23234"/>
<dbReference type="SUPFAM" id="SSF53822">
    <property type="entry name" value="Periplasmic binding protein-like I"/>
    <property type="match status" value="1"/>
</dbReference>
<feature type="chain" id="PRO_5003947906" evidence="4">
    <location>
        <begin position="41"/>
        <end position="395"/>
    </location>
</feature>
<reference evidence="6 7" key="1">
    <citation type="submission" date="2012-10" db="EMBL/GenBank/DDBJ databases">
        <authorList>
            <person name="Genoscope - CEA"/>
        </authorList>
    </citation>
    <scope>NUCLEOTIDE SEQUENCE [LARGE SCALE GENOMIC DNA]</scope>
    <source>
        <strain evidence="7">AM13 / DSM 14728</strain>
    </source>
</reference>
<dbReference type="GO" id="GO:0030313">
    <property type="term" value="C:cell envelope"/>
    <property type="evidence" value="ECO:0007669"/>
    <property type="project" value="UniProtKB-SubCell"/>
</dbReference>
<protein>
    <submittedName>
        <fullName evidence="6">Periplasmic binding protein/LacI transcriptional regulator</fullName>
    </submittedName>
</protein>
<feature type="domain" description="Periplasmic binding protein" evidence="5">
    <location>
        <begin position="90"/>
        <end position="350"/>
    </location>
</feature>
<dbReference type="STRING" id="1121451.DESAM_23234"/>
<evidence type="ECO:0000313" key="6">
    <source>
        <dbReference type="EMBL" id="CCO25501.1"/>
    </source>
</evidence>
<comment type="similarity">
    <text evidence="2">Belongs to the bacterial solute-binding protein 2 family.</text>
</comment>
<name>L0RIU7_9BACT</name>
<dbReference type="PANTHER" id="PTHR46847:SF1">
    <property type="entry name" value="D-ALLOSE-BINDING PERIPLASMIC PROTEIN-RELATED"/>
    <property type="match status" value="1"/>
</dbReference>
<dbReference type="InterPro" id="IPR028082">
    <property type="entry name" value="Peripla_BP_I"/>
</dbReference>
<evidence type="ECO:0000259" key="5">
    <source>
        <dbReference type="Pfam" id="PF13407"/>
    </source>
</evidence>
<dbReference type="PATRIC" id="fig|1121451.3.peg.3436"/>
<feature type="signal peptide" evidence="4">
    <location>
        <begin position="1"/>
        <end position="40"/>
    </location>
</feature>
<proteinExistence type="inferred from homology"/>
<dbReference type="EMBL" id="FO203522">
    <property type="protein sequence ID" value="CCO25501.1"/>
    <property type="molecule type" value="Genomic_DNA"/>
</dbReference>
<dbReference type="Pfam" id="PF13407">
    <property type="entry name" value="Peripla_BP_4"/>
    <property type="match status" value="1"/>
</dbReference>
<evidence type="ECO:0000313" key="7">
    <source>
        <dbReference type="Proteomes" id="UP000010808"/>
    </source>
</evidence>
<dbReference type="PANTHER" id="PTHR46847">
    <property type="entry name" value="D-ALLOSE-BINDING PERIPLASMIC PROTEIN-RELATED"/>
    <property type="match status" value="1"/>
</dbReference>
<organism evidence="6 7">
    <name type="scientific">Maridesulfovibrio hydrothermalis AM13 = DSM 14728</name>
    <dbReference type="NCBI Taxonomy" id="1121451"/>
    <lineage>
        <taxon>Bacteria</taxon>
        <taxon>Pseudomonadati</taxon>
        <taxon>Thermodesulfobacteriota</taxon>
        <taxon>Desulfovibrionia</taxon>
        <taxon>Desulfovibrionales</taxon>
        <taxon>Desulfovibrionaceae</taxon>
        <taxon>Maridesulfovibrio</taxon>
    </lineage>
</organism>
<dbReference type="CDD" id="cd06306">
    <property type="entry name" value="PBP1_TorT-like"/>
    <property type="match status" value="1"/>
</dbReference>
<accession>L0RIU7</accession>
<dbReference type="Proteomes" id="UP000010808">
    <property type="component" value="Chromosome"/>
</dbReference>
<gene>
    <name evidence="6" type="ORF">DESAM_23234</name>
</gene>
<dbReference type="Gene3D" id="3.40.50.2300">
    <property type="match status" value="2"/>
</dbReference>
<dbReference type="HOGENOM" id="CLU_053104_0_0_7"/>
<dbReference type="InterPro" id="IPR025997">
    <property type="entry name" value="SBP_2_dom"/>
</dbReference>
<evidence type="ECO:0000256" key="1">
    <source>
        <dbReference type="ARBA" id="ARBA00004196"/>
    </source>
</evidence>
<keyword evidence="7" id="KW-1185">Reference proteome</keyword>
<comment type="subcellular location">
    <subcellularLocation>
        <location evidence="1">Cell envelope</location>
    </subcellularLocation>
</comment>
<sequence>MAITFFLHSCSSLFFQKGYKLCFMVLILTALFVPDSNANAENCWWPIQVKSYYGIYETKTKKSGKASSTLQGPKLEEWLPPTAAARPYTIGISVPHIKDSYWVAVNYGIIQEAKRLGVGIKMREAGGYNNLDKQIKQVEELIRSNVDGIILGSISYTGTDAIITKTVKSNIPIVEVINDINAPDITAKALVSFYDMGYYAGEFLAEHAEDSGKNDLRILFLPGPQASGWASDTLDGFNDAMQYFPGRVDIVAVKWGDTGRNKQSELIRNAMKDNPDIDYIVGNAVAAEVAPEILKESGKDKKTAVVSTYIIPALYDKIKTGKVIAAPSDLTVFQGRMAVDMLVRILNGKKAGTDFPFRSGPFIPTITPENIKSYPYEGLFGPRDYKPVFKLEPKK</sequence>
<dbReference type="AlphaFoldDB" id="L0RIU7"/>
<dbReference type="NCBIfam" id="NF008185">
    <property type="entry name" value="PRK10936.1"/>
    <property type="match status" value="1"/>
</dbReference>
<dbReference type="eggNOG" id="COG1879">
    <property type="taxonomic scope" value="Bacteria"/>
</dbReference>
<dbReference type="GO" id="GO:0030246">
    <property type="term" value="F:carbohydrate binding"/>
    <property type="evidence" value="ECO:0007669"/>
    <property type="project" value="UniProtKB-ARBA"/>
</dbReference>
<evidence type="ECO:0000256" key="4">
    <source>
        <dbReference type="SAM" id="SignalP"/>
    </source>
</evidence>
<evidence type="ECO:0000256" key="3">
    <source>
        <dbReference type="ARBA" id="ARBA00022729"/>
    </source>
</evidence>
<evidence type="ECO:0000256" key="2">
    <source>
        <dbReference type="ARBA" id="ARBA00007639"/>
    </source>
</evidence>
<keyword evidence="3 4" id="KW-0732">Signal</keyword>